<keyword evidence="4" id="KW-0238">DNA-binding</keyword>
<gene>
    <name evidence="7" type="ORF">AE618_16650</name>
</gene>
<dbReference type="GO" id="GO:0003700">
    <property type="term" value="F:DNA-binding transcription factor activity"/>
    <property type="evidence" value="ECO:0007669"/>
    <property type="project" value="InterPro"/>
</dbReference>
<evidence type="ECO:0000259" key="6">
    <source>
        <dbReference type="PROSITE" id="PS50949"/>
    </source>
</evidence>
<accession>A0A0N1F5B6</accession>
<dbReference type="Pfam" id="PF00155">
    <property type="entry name" value="Aminotran_1_2"/>
    <property type="match status" value="1"/>
</dbReference>
<dbReference type="PROSITE" id="PS50949">
    <property type="entry name" value="HTH_GNTR"/>
    <property type="match status" value="1"/>
</dbReference>
<dbReference type="GO" id="GO:0003677">
    <property type="term" value="F:DNA binding"/>
    <property type="evidence" value="ECO:0007669"/>
    <property type="project" value="UniProtKB-KW"/>
</dbReference>
<evidence type="ECO:0000256" key="5">
    <source>
        <dbReference type="ARBA" id="ARBA00023163"/>
    </source>
</evidence>
<dbReference type="SMART" id="SM00345">
    <property type="entry name" value="HTH_GNTR"/>
    <property type="match status" value="1"/>
</dbReference>
<keyword evidence="2" id="KW-0663">Pyridoxal phosphate</keyword>
<sequence length="459" mass="48707">MAQDDSIAWIGRLDPAGGPRYLQIADRITQAVAVGTLRPGDRLPPQRRLADLLDIDLTTVTRAYAEARQRNLLDAVTGRGSFIAAQPDASGPPVDLSMNIPPAPKGVRLAELMQRGIAEVLARASADRLMTYHVGPGSLSDRAAGCAWLEPVLGRIEPQRLIVAPGAQPALVALLNVLARPGEAVLCEPLTYPGLLAAARQRGLRPVPVVGDDEGLRPDALEAAIREHVARLLCLTPTIQNPTTITMPLERRRQIVAVARAHGLSIVEDDPYSLLATDAPPAIAALAPELTHHVATLSKTLTPGLRTAFIVMPKGTSPDALVQALRAITLMPAPLMTALATHWIRVGAAGDLLDGVRREAAARQALARAILPSSGRSHPNGLHIWQPLPAHWDRHRLIEAARRAGLGVTPSDAFSVEGRAPDAVRISLGGVPDRARLGEALTTLAAIIGDERVADHAVV</sequence>
<dbReference type="OrthoDB" id="9804020at2"/>
<dbReference type="AlphaFoldDB" id="A0A0N1F5B6"/>
<dbReference type="Gene3D" id="3.90.1150.10">
    <property type="entry name" value="Aspartate Aminotransferase, domain 1"/>
    <property type="match status" value="1"/>
</dbReference>
<evidence type="ECO:0000256" key="3">
    <source>
        <dbReference type="ARBA" id="ARBA00023015"/>
    </source>
</evidence>
<dbReference type="Gene3D" id="1.10.10.10">
    <property type="entry name" value="Winged helix-like DNA-binding domain superfamily/Winged helix DNA-binding domain"/>
    <property type="match status" value="1"/>
</dbReference>
<dbReference type="PANTHER" id="PTHR46577">
    <property type="entry name" value="HTH-TYPE TRANSCRIPTIONAL REGULATORY PROTEIN GABR"/>
    <property type="match status" value="1"/>
</dbReference>
<evidence type="ECO:0000313" key="7">
    <source>
        <dbReference type="EMBL" id="KPH79795.1"/>
    </source>
</evidence>
<dbReference type="GO" id="GO:0030170">
    <property type="term" value="F:pyridoxal phosphate binding"/>
    <property type="evidence" value="ECO:0007669"/>
    <property type="project" value="InterPro"/>
</dbReference>
<dbReference type="PATRIC" id="fig|1526658.3.peg.76"/>
<dbReference type="PANTHER" id="PTHR46577:SF1">
    <property type="entry name" value="HTH-TYPE TRANSCRIPTIONAL REGULATORY PROTEIN GABR"/>
    <property type="match status" value="1"/>
</dbReference>
<keyword evidence="3" id="KW-0805">Transcription regulation</keyword>
<dbReference type="Pfam" id="PF00392">
    <property type="entry name" value="GntR"/>
    <property type="match status" value="1"/>
</dbReference>
<dbReference type="InterPro" id="IPR015424">
    <property type="entry name" value="PyrdxlP-dep_Trfase"/>
</dbReference>
<dbReference type="InterPro" id="IPR036390">
    <property type="entry name" value="WH_DNA-bd_sf"/>
</dbReference>
<dbReference type="InterPro" id="IPR015421">
    <property type="entry name" value="PyrdxlP-dep_Trfase_major"/>
</dbReference>
<dbReference type="InterPro" id="IPR051446">
    <property type="entry name" value="HTH_trans_reg/aminotransferase"/>
</dbReference>
<dbReference type="EMBL" id="LGSZ01000048">
    <property type="protein sequence ID" value="KPH79795.1"/>
    <property type="molecule type" value="Genomic_DNA"/>
</dbReference>
<dbReference type="Proteomes" id="UP000037822">
    <property type="component" value="Unassembled WGS sequence"/>
</dbReference>
<keyword evidence="8" id="KW-1185">Reference proteome</keyword>
<dbReference type="SUPFAM" id="SSF46785">
    <property type="entry name" value="Winged helix' DNA-binding domain"/>
    <property type="match status" value="1"/>
</dbReference>
<evidence type="ECO:0000256" key="1">
    <source>
        <dbReference type="ARBA" id="ARBA00005384"/>
    </source>
</evidence>
<dbReference type="SUPFAM" id="SSF53383">
    <property type="entry name" value="PLP-dependent transferases"/>
    <property type="match status" value="1"/>
</dbReference>
<dbReference type="InterPro" id="IPR000524">
    <property type="entry name" value="Tscrpt_reg_HTH_GntR"/>
</dbReference>
<keyword evidence="5" id="KW-0804">Transcription</keyword>
<feature type="domain" description="HTH gntR-type" evidence="6">
    <location>
        <begin position="18"/>
        <end position="86"/>
    </location>
</feature>
<comment type="caution">
    <text evidence="7">The sequence shown here is derived from an EMBL/GenBank/DDBJ whole genome shotgun (WGS) entry which is preliminary data.</text>
</comment>
<dbReference type="CDD" id="cd07377">
    <property type="entry name" value="WHTH_GntR"/>
    <property type="match status" value="1"/>
</dbReference>
<dbReference type="RefSeq" id="WP_054210187.1">
    <property type="nucleotide sequence ID" value="NZ_LGSZ01000048.1"/>
</dbReference>
<evidence type="ECO:0000313" key="8">
    <source>
        <dbReference type="Proteomes" id="UP000037822"/>
    </source>
</evidence>
<dbReference type="CDD" id="cd00609">
    <property type="entry name" value="AAT_like"/>
    <property type="match status" value="1"/>
</dbReference>
<name>A0A0N1F5B6_9HYPH</name>
<reference evidence="7 8" key="1">
    <citation type="submission" date="2015-07" db="EMBL/GenBank/DDBJ databases">
        <title>Whole genome sequencing of Bosea vaviloviae isolated from cave pool.</title>
        <authorList>
            <person name="Tan N.E.H."/>
            <person name="Lee Y.P."/>
            <person name="Gan H.M."/>
            <person name="Barton H."/>
            <person name="Savka M.A."/>
        </authorList>
    </citation>
    <scope>NUCLEOTIDE SEQUENCE [LARGE SCALE GENOMIC DNA]</scope>
    <source>
        <strain evidence="7 8">SD260</strain>
    </source>
</reference>
<dbReference type="InterPro" id="IPR015422">
    <property type="entry name" value="PyrdxlP-dep_Trfase_small"/>
</dbReference>
<proteinExistence type="inferred from homology"/>
<evidence type="ECO:0000256" key="4">
    <source>
        <dbReference type="ARBA" id="ARBA00023125"/>
    </source>
</evidence>
<evidence type="ECO:0000256" key="2">
    <source>
        <dbReference type="ARBA" id="ARBA00022898"/>
    </source>
</evidence>
<dbReference type="Gene3D" id="3.40.640.10">
    <property type="entry name" value="Type I PLP-dependent aspartate aminotransferase-like (Major domain)"/>
    <property type="match status" value="1"/>
</dbReference>
<organism evidence="7 8">
    <name type="scientific">Bosea vaviloviae</name>
    <dbReference type="NCBI Taxonomy" id="1526658"/>
    <lineage>
        <taxon>Bacteria</taxon>
        <taxon>Pseudomonadati</taxon>
        <taxon>Pseudomonadota</taxon>
        <taxon>Alphaproteobacteria</taxon>
        <taxon>Hyphomicrobiales</taxon>
        <taxon>Boseaceae</taxon>
        <taxon>Bosea</taxon>
    </lineage>
</organism>
<protein>
    <submittedName>
        <fullName evidence="7">GntR family transcriptional regulator</fullName>
    </submittedName>
</protein>
<dbReference type="InterPro" id="IPR004839">
    <property type="entry name" value="Aminotransferase_I/II_large"/>
</dbReference>
<comment type="similarity">
    <text evidence="1">In the C-terminal section; belongs to the class-I pyridoxal-phosphate-dependent aminotransferase family.</text>
</comment>
<dbReference type="InterPro" id="IPR036388">
    <property type="entry name" value="WH-like_DNA-bd_sf"/>
</dbReference>